<evidence type="ECO:0000313" key="1">
    <source>
        <dbReference type="EMBL" id="MEJ1089436.1"/>
    </source>
</evidence>
<evidence type="ECO:0000313" key="2">
    <source>
        <dbReference type="Proteomes" id="UP001371224"/>
    </source>
</evidence>
<accession>A0ABU8LDN1</accession>
<dbReference type="RefSeq" id="WP_337333079.1">
    <property type="nucleotide sequence ID" value="NZ_JBBDGM010000013.1"/>
</dbReference>
<comment type="caution">
    <text evidence="1">The sequence shown here is derived from an EMBL/GenBank/DDBJ whole genome shotgun (WGS) entry which is preliminary data.</text>
</comment>
<name>A0ABU8LDN1_9MICO</name>
<organism evidence="1 2">
    <name type="scientific">Microbacterium bandirmense</name>
    <dbReference type="NCBI Taxonomy" id="3122050"/>
    <lineage>
        <taxon>Bacteria</taxon>
        <taxon>Bacillati</taxon>
        <taxon>Actinomycetota</taxon>
        <taxon>Actinomycetes</taxon>
        <taxon>Micrococcales</taxon>
        <taxon>Microbacteriaceae</taxon>
        <taxon>Microbacterium</taxon>
    </lineage>
</organism>
<dbReference type="Proteomes" id="UP001371224">
    <property type="component" value="Unassembled WGS sequence"/>
</dbReference>
<keyword evidence="2" id="KW-1185">Reference proteome</keyword>
<gene>
    <name evidence="1" type="ORF">WDU99_14055</name>
</gene>
<dbReference type="EMBL" id="JBBDGM010000013">
    <property type="protein sequence ID" value="MEJ1089436.1"/>
    <property type="molecule type" value="Genomic_DNA"/>
</dbReference>
<sequence>MSHPAPAPDLTRVVEFVRADARADRFALWGSSTVVDENTGEPVIGQELFDALHDAAGITARYPVGNAGVIHVYGYWFSDVVTPYGRKRDRWQDGELAELLEVGPAAFHLTGGGSTPLQRVTEAALPHLVEPGPRTLARGDARVAGIDTRVVIVGAQARLSAALIYGIRSDDAWRIVTTFPLQGDPEGVVGEFLAEPRLRWNAAPSHGA</sequence>
<proteinExistence type="predicted"/>
<reference evidence="1 2" key="1">
    <citation type="submission" date="2024-02" db="EMBL/GenBank/DDBJ databases">
        <authorList>
            <person name="Saticioglu I.B."/>
        </authorList>
    </citation>
    <scope>NUCLEOTIDE SEQUENCE [LARGE SCALE GENOMIC DNA]</scope>
    <source>
        <strain evidence="1 2">Mu-80</strain>
    </source>
</reference>
<protein>
    <submittedName>
        <fullName evidence="1">Amino acid deaminase</fullName>
    </submittedName>
</protein>